<dbReference type="PANTHER" id="PTHR46696">
    <property type="entry name" value="P450, PUTATIVE (EUROFUNG)-RELATED"/>
    <property type="match status" value="1"/>
</dbReference>
<dbReference type="RefSeq" id="WP_218028134.1">
    <property type="nucleotide sequence ID" value="NZ_BEVZ01000002.1"/>
</dbReference>
<keyword evidence="2" id="KW-0479">Metal-binding</keyword>
<accession>A0ABV2YFZ3</accession>
<evidence type="ECO:0000313" key="4">
    <source>
        <dbReference type="Proteomes" id="UP001550850"/>
    </source>
</evidence>
<dbReference type="CDD" id="cd11030">
    <property type="entry name" value="CYP105-like"/>
    <property type="match status" value="1"/>
</dbReference>
<sequence length="410" mass="44607">MSGDELAGGRGVLPAFPMSRDCPYHPPAGYARLAEQGPLSRVRLYDGRQVWVVTGHAETRSLLVDPRLSSDRSRPDFPVLVPRMAAARLTALVGMDPPEHDVQRRMLIGSFTVRRVNGLRPSIRRIVDERIDAVLAKSGSRPVDLVREFALPVPSTVICELLGVPYEDHEFFEEQTRRMLLATGTADQAAAASAALVAYFDRLTDAKLRGSESRARKGGLLDELAEDRVRTGELSRADLSAIAMFLLVAGHETTANMIGLSILTLLEHPAELARLREDPALLPGAVEELLRFLSVADELQRVAAADIEVGGVLIREGEGVYLPNAAANRSAEVFPDPDVLDVGRDARRHLAFGYGVHQCIGQNLARAEVEIALGRLITRIPTLRLAAPVEELGVKAGGSVQGVRRLPVDW</sequence>
<dbReference type="PANTHER" id="PTHR46696:SF1">
    <property type="entry name" value="CYTOCHROME P450 YJIB-RELATED"/>
    <property type="match status" value="1"/>
</dbReference>
<dbReference type="PROSITE" id="PS00086">
    <property type="entry name" value="CYTOCHROME_P450"/>
    <property type="match status" value="1"/>
</dbReference>
<dbReference type="InterPro" id="IPR017972">
    <property type="entry name" value="Cyt_P450_CS"/>
</dbReference>
<dbReference type="EMBL" id="JBEZUR010000012">
    <property type="protein sequence ID" value="MEU3554645.1"/>
    <property type="molecule type" value="Genomic_DNA"/>
</dbReference>
<protein>
    <submittedName>
        <fullName evidence="3">Cytochrome P450</fullName>
    </submittedName>
</protein>
<dbReference type="Pfam" id="PF00067">
    <property type="entry name" value="p450"/>
    <property type="match status" value="1"/>
</dbReference>
<comment type="caution">
    <text evidence="3">The sequence shown here is derived from an EMBL/GenBank/DDBJ whole genome shotgun (WGS) entry which is preliminary data.</text>
</comment>
<proteinExistence type="inferred from homology"/>
<gene>
    <name evidence="3" type="ORF">AB0E65_10570</name>
</gene>
<evidence type="ECO:0000256" key="1">
    <source>
        <dbReference type="ARBA" id="ARBA00010617"/>
    </source>
</evidence>
<keyword evidence="2" id="KW-0408">Iron</keyword>
<organism evidence="3 4">
    <name type="scientific">Streptomyces fragilis</name>
    <dbReference type="NCBI Taxonomy" id="67301"/>
    <lineage>
        <taxon>Bacteria</taxon>
        <taxon>Bacillati</taxon>
        <taxon>Actinomycetota</taxon>
        <taxon>Actinomycetes</taxon>
        <taxon>Kitasatosporales</taxon>
        <taxon>Streptomycetaceae</taxon>
        <taxon>Streptomyces</taxon>
    </lineage>
</organism>
<comment type="similarity">
    <text evidence="1 2">Belongs to the cytochrome P450 family.</text>
</comment>
<keyword evidence="4" id="KW-1185">Reference proteome</keyword>
<keyword evidence="2" id="KW-0560">Oxidoreductase</keyword>
<evidence type="ECO:0000256" key="2">
    <source>
        <dbReference type="RuleBase" id="RU000461"/>
    </source>
</evidence>
<evidence type="ECO:0000313" key="3">
    <source>
        <dbReference type="EMBL" id="MEU3554645.1"/>
    </source>
</evidence>
<keyword evidence="2" id="KW-0503">Monooxygenase</keyword>
<reference evidence="3 4" key="1">
    <citation type="submission" date="2024-06" db="EMBL/GenBank/DDBJ databases">
        <title>The Natural Products Discovery Center: Release of the First 8490 Sequenced Strains for Exploring Actinobacteria Biosynthetic Diversity.</title>
        <authorList>
            <person name="Kalkreuter E."/>
            <person name="Kautsar S.A."/>
            <person name="Yang D."/>
            <person name="Bader C.D."/>
            <person name="Teijaro C.N."/>
            <person name="Fluegel L."/>
            <person name="Davis C.M."/>
            <person name="Simpson J.R."/>
            <person name="Lauterbach L."/>
            <person name="Steele A.D."/>
            <person name="Gui C."/>
            <person name="Meng S."/>
            <person name="Li G."/>
            <person name="Viehrig K."/>
            <person name="Ye F."/>
            <person name="Su P."/>
            <person name="Kiefer A.F."/>
            <person name="Nichols A."/>
            <person name="Cepeda A.J."/>
            <person name="Yan W."/>
            <person name="Fan B."/>
            <person name="Jiang Y."/>
            <person name="Adhikari A."/>
            <person name="Zheng C.-J."/>
            <person name="Schuster L."/>
            <person name="Cowan T.M."/>
            <person name="Smanski M.J."/>
            <person name="Chevrette M.G."/>
            <person name="De Carvalho L.P.S."/>
            <person name="Shen B."/>
        </authorList>
    </citation>
    <scope>NUCLEOTIDE SEQUENCE [LARGE SCALE GENOMIC DNA]</scope>
    <source>
        <strain evidence="3 4">NPDC038104</strain>
    </source>
</reference>
<name>A0ABV2YFZ3_9ACTN</name>
<keyword evidence="2" id="KW-0349">Heme</keyword>
<dbReference type="Proteomes" id="UP001550850">
    <property type="component" value="Unassembled WGS sequence"/>
</dbReference>
<dbReference type="InterPro" id="IPR001128">
    <property type="entry name" value="Cyt_P450"/>
</dbReference>